<feature type="chain" id="PRO_5043993068" evidence="1">
    <location>
        <begin position="22"/>
        <end position="178"/>
    </location>
</feature>
<keyword evidence="4" id="KW-1185">Reference proteome</keyword>
<keyword evidence="1" id="KW-0732">Signal</keyword>
<comment type="caution">
    <text evidence="3">The sequence shown here is derived from an EMBL/GenBank/DDBJ whole genome shotgun (WGS) entry which is preliminary data.</text>
</comment>
<dbReference type="Proteomes" id="UP001359886">
    <property type="component" value="Unassembled WGS sequence"/>
</dbReference>
<feature type="signal peptide" evidence="1">
    <location>
        <begin position="1"/>
        <end position="21"/>
    </location>
</feature>
<reference evidence="3 4" key="1">
    <citation type="submission" date="2024-02" db="EMBL/GenBank/DDBJ databases">
        <title>A novel Wenzhouxiangellaceae bacterium, isolated from coastal sediments.</title>
        <authorList>
            <person name="Du Z.-J."/>
            <person name="Ye Y.-Q."/>
            <person name="Zhang X.-Y."/>
        </authorList>
    </citation>
    <scope>NUCLEOTIDE SEQUENCE [LARGE SCALE GENOMIC DNA]</scope>
    <source>
        <strain evidence="3 4">CH-27</strain>
    </source>
</reference>
<name>A0AAW9R8H5_9GAMM</name>
<dbReference type="InterPro" id="IPR007461">
    <property type="entry name" value="Ysc84_actin-binding"/>
</dbReference>
<gene>
    <name evidence="3" type="ORF">V3330_08475</name>
</gene>
<organism evidence="3 4">
    <name type="scientific">Elongatibacter sediminis</name>
    <dbReference type="NCBI Taxonomy" id="3119006"/>
    <lineage>
        <taxon>Bacteria</taxon>
        <taxon>Pseudomonadati</taxon>
        <taxon>Pseudomonadota</taxon>
        <taxon>Gammaproteobacteria</taxon>
        <taxon>Chromatiales</taxon>
        <taxon>Wenzhouxiangellaceae</taxon>
        <taxon>Elongatibacter</taxon>
    </lineage>
</organism>
<accession>A0AAW9R8H5</accession>
<dbReference type="EMBL" id="JAZHOG010000004">
    <property type="protein sequence ID" value="MEJ8567655.1"/>
    <property type="molecule type" value="Genomic_DNA"/>
</dbReference>
<evidence type="ECO:0000256" key="1">
    <source>
        <dbReference type="SAM" id="SignalP"/>
    </source>
</evidence>
<evidence type="ECO:0000259" key="2">
    <source>
        <dbReference type="Pfam" id="PF04366"/>
    </source>
</evidence>
<sequence length="178" mass="18798">MRQTALTMIGLFLLLSETAFGAWEPDANNQMELAVQEAILAIKEKDPGMNDWFANSAGYAVFPKVGKGGIVIGGAHGKGLVIANDQVIGETSLTQASIGLQLGGQVYSEFIFFRDQTALSDFQRGNFELGAQASAVAVTLGASADASYNKGVAIFTNVSGGLMYEASVGGQKFKYESR</sequence>
<dbReference type="Pfam" id="PF04366">
    <property type="entry name" value="Ysc84"/>
    <property type="match status" value="1"/>
</dbReference>
<evidence type="ECO:0000313" key="3">
    <source>
        <dbReference type="EMBL" id="MEJ8567655.1"/>
    </source>
</evidence>
<proteinExistence type="predicted"/>
<dbReference type="RefSeq" id="WP_354694967.1">
    <property type="nucleotide sequence ID" value="NZ_JAZHOG010000004.1"/>
</dbReference>
<dbReference type="AlphaFoldDB" id="A0AAW9R8H5"/>
<feature type="domain" description="Ysc84 actin-binding" evidence="2">
    <location>
        <begin position="95"/>
        <end position="173"/>
    </location>
</feature>
<protein>
    <submittedName>
        <fullName evidence="3">YSC84-related protein</fullName>
    </submittedName>
</protein>
<evidence type="ECO:0000313" key="4">
    <source>
        <dbReference type="Proteomes" id="UP001359886"/>
    </source>
</evidence>